<dbReference type="SUPFAM" id="SSF51445">
    <property type="entry name" value="(Trans)glycosidases"/>
    <property type="match status" value="1"/>
</dbReference>
<evidence type="ECO:0000256" key="2">
    <source>
        <dbReference type="ARBA" id="ARBA00005641"/>
    </source>
</evidence>
<dbReference type="PANTHER" id="PTHR31297">
    <property type="entry name" value="GLUCAN ENDO-1,6-BETA-GLUCOSIDASE B"/>
    <property type="match status" value="1"/>
</dbReference>
<dbReference type="GO" id="GO:0004338">
    <property type="term" value="F:glucan exo-1,3-beta-glucosidase activity"/>
    <property type="evidence" value="ECO:0007669"/>
    <property type="project" value="UniProtKB-EC"/>
</dbReference>
<evidence type="ECO:0000259" key="12">
    <source>
        <dbReference type="Pfam" id="PF00150"/>
    </source>
</evidence>
<evidence type="ECO:0000256" key="6">
    <source>
        <dbReference type="ARBA" id="ARBA00023295"/>
    </source>
</evidence>
<dbReference type="Proteomes" id="UP000504637">
    <property type="component" value="Unplaced"/>
</dbReference>
<reference evidence="14" key="2">
    <citation type="submission" date="2020-04" db="EMBL/GenBank/DDBJ databases">
        <authorList>
            <consortium name="NCBI Genome Project"/>
        </authorList>
    </citation>
    <scope>NUCLEOTIDE SEQUENCE</scope>
    <source>
        <strain evidence="14">CBS 342.82</strain>
    </source>
</reference>
<keyword evidence="3" id="KW-0964">Secreted</keyword>
<proteinExistence type="inferred from homology"/>
<evidence type="ECO:0000313" key="14">
    <source>
        <dbReference type="RefSeq" id="XP_033462598.1"/>
    </source>
</evidence>
<gene>
    <name evidence="14" type="ORF">K489DRAFT_161718</name>
</gene>
<dbReference type="GO" id="GO:0071555">
    <property type="term" value="P:cell wall organization"/>
    <property type="evidence" value="ECO:0007669"/>
    <property type="project" value="UniProtKB-KW"/>
</dbReference>
<name>A0A6J3MFB3_9PEZI</name>
<dbReference type="InterPro" id="IPR017853">
    <property type="entry name" value="GH"/>
</dbReference>
<dbReference type="Gene3D" id="3.20.20.80">
    <property type="entry name" value="Glycosidases"/>
    <property type="match status" value="1"/>
</dbReference>
<evidence type="ECO:0000256" key="7">
    <source>
        <dbReference type="ARBA" id="ARBA00023316"/>
    </source>
</evidence>
<dbReference type="InterPro" id="IPR001547">
    <property type="entry name" value="Glyco_hydro_5"/>
</dbReference>
<keyword evidence="7" id="KW-0961">Cell wall biogenesis/degradation</keyword>
<comment type="catalytic activity">
    <reaction evidence="8">
        <text>Successive hydrolysis of beta-D-glucose units from the non-reducing ends of (1-&gt;3)-beta-D-glucans, releasing alpha-glucose.</text>
        <dbReference type="EC" id="3.2.1.58"/>
    </reaction>
</comment>
<dbReference type="GeneID" id="54357100"/>
<accession>A0A6J3MFB3</accession>
<evidence type="ECO:0000256" key="4">
    <source>
        <dbReference type="ARBA" id="ARBA00022729"/>
    </source>
</evidence>
<evidence type="ECO:0000256" key="5">
    <source>
        <dbReference type="ARBA" id="ARBA00022801"/>
    </source>
</evidence>
<dbReference type="GO" id="GO:0009986">
    <property type="term" value="C:cell surface"/>
    <property type="evidence" value="ECO:0007669"/>
    <property type="project" value="TreeGrafter"/>
</dbReference>
<evidence type="ECO:0000256" key="9">
    <source>
        <dbReference type="ARBA" id="ARBA00038929"/>
    </source>
</evidence>
<evidence type="ECO:0000313" key="13">
    <source>
        <dbReference type="Proteomes" id="UP000504637"/>
    </source>
</evidence>
<dbReference type="RefSeq" id="XP_033462598.1">
    <property type="nucleotide sequence ID" value="XM_033599301.1"/>
</dbReference>
<keyword evidence="6 10" id="KW-0326">Glycosidase</keyword>
<evidence type="ECO:0000256" key="3">
    <source>
        <dbReference type="ARBA" id="ARBA00022525"/>
    </source>
</evidence>
<evidence type="ECO:0000256" key="10">
    <source>
        <dbReference type="RuleBase" id="RU361153"/>
    </source>
</evidence>
<sequence length="414" mass="45409">MAFKQLTIAGLALFASFGSAAPAVSRRQGGGRFDFGNTKVRGVNLGGWFVLEPWITPSVFEATPDNVVDEYTFCETLGRDEAQRRLQEHWSSWIVEDDFRLMAAYGLNFVRIPIGYWSISPVDGDPYVQGAYDYLGGALDNANKYGLKVMVDLHGAPGSQNGFDNSGRRGGIQWTQGDSVAQTITALNKLRDDFSSHPALSSIELLNEPMGPSLDMNVVRQFYMDGWGNLRDSPQAVGFHDAFIGVNSWNDWGSGMANLLLDTHHYEIFDNNAVRMGIEEHIGTACGFGASMATNNKWTIAGEWTGAQTDCAKWLNGRGVGARYDGTYNNNGQGSTYVGSCDGKFTGTVQGLGEADRNNIRSYIQAQMVGFEKAAGWIFWTWRTESAPEWDFKALVEGGIIAQPLDAFDRSICG</sequence>
<reference evidence="14" key="1">
    <citation type="submission" date="2020-01" db="EMBL/GenBank/DDBJ databases">
        <authorList>
            <consortium name="DOE Joint Genome Institute"/>
            <person name="Haridas S."/>
            <person name="Albert R."/>
            <person name="Binder M."/>
            <person name="Bloem J."/>
            <person name="Labutti K."/>
            <person name="Salamov A."/>
            <person name="Andreopoulos B."/>
            <person name="Baker S.E."/>
            <person name="Barry K."/>
            <person name="Bills G."/>
            <person name="Bluhm B.H."/>
            <person name="Cannon C."/>
            <person name="Castanera R."/>
            <person name="Culley D.E."/>
            <person name="Daum C."/>
            <person name="Ezra D."/>
            <person name="Gonzalez J.B."/>
            <person name="Henrissat B."/>
            <person name="Kuo A."/>
            <person name="Liang C."/>
            <person name="Lipzen A."/>
            <person name="Lutzoni F."/>
            <person name="Magnuson J."/>
            <person name="Mondo S."/>
            <person name="Nolan M."/>
            <person name="Ohm R."/>
            <person name="Pangilinan J."/>
            <person name="Park H.-J."/>
            <person name="Ramirez L."/>
            <person name="Alfaro M."/>
            <person name="Sun H."/>
            <person name="Tritt A."/>
            <person name="Yoshinaga Y."/>
            <person name="Zwiers L.-H."/>
            <person name="Turgeon B.G."/>
            <person name="Goodwin S.B."/>
            <person name="Spatafora J.W."/>
            <person name="Crous P.W."/>
            <person name="Grigoriev I.V."/>
        </authorList>
    </citation>
    <scope>NUCLEOTIDE SEQUENCE</scope>
    <source>
        <strain evidence="14">CBS 342.82</strain>
    </source>
</reference>
<dbReference type="InterPro" id="IPR050386">
    <property type="entry name" value="Glycosyl_hydrolase_5"/>
</dbReference>
<comment type="similarity">
    <text evidence="2 10">Belongs to the glycosyl hydrolase 5 (cellulase A) family.</text>
</comment>
<dbReference type="AlphaFoldDB" id="A0A6J3MFB3"/>
<comment type="subcellular location">
    <subcellularLocation>
        <location evidence="1">Secreted</location>
    </subcellularLocation>
</comment>
<dbReference type="Pfam" id="PF00150">
    <property type="entry name" value="Cellulase"/>
    <property type="match status" value="1"/>
</dbReference>
<evidence type="ECO:0000256" key="1">
    <source>
        <dbReference type="ARBA" id="ARBA00004613"/>
    </source>
</evidence>
<feature type="chain" id="PRO_5026808928" description="glucan 1,3-beta-glucosidase" evidence="11">
    <location>
        <begin position="21"/>
        <end position="414"/>
    </location>
</feature>
<feature type="signal peptide" evidence="11">
    <location>
        <begin position="1"/>
        <end position="20"/>
    </location>
</feature>
<dbReference type="GO" id="GO:0009251">
    <property type="term" value="P:glucan catabolic process"/>
    <property type="evidence" value="ECO:0007669"/>
    <property type="project" value="TreeGrafter"/>
</dbReference>
<dbReference type="GO" id="GO:0005576">
    <property type="term" value="C:extracellular region"/>
    <property type="evidence" value="ECO:0007669"/>
    <property type="project" value="UniProtKB-SubCell"/>
</dbReference>
<keyword evidence="5 10" id="KW-0378">Hydrolase</keyword>
<evidence type="ECO:0000256" key="8">
    <source>
        <dbReference type="ARBA" id="ARBA00036824"/>
    </source>
</evidence>
<protein>
    <recommendedName>
        <fullName evidence="9">glucan 1,3-beta-glucosidase</fullName>
        <ecNumber evidence="9">3.2.1.58</ecNumber>
    </recommendedName>
</protein>
<keyword evidence="4 11" id="KW-0732">Signal</keyword>
<evidence type="ECO:0000256" key="11">
    <source>
        <dbReference type="SAM" id="SignalP"/>
    </source>
</evidence>
<organism evidence="14">
    <name type="scientific">Dissoconium aciculare CBS 342.82</name>
    <dbReference type="NCBI Taxonomy" id="1314786"/>
    <lineage>
        <taxon>Eukaryota</taxon>
        <taxon>Fungi</taxon>
        <taxon>Dikarya</taxon>
        <taxon>Ascomycota</taxon>
        <taxon>Pezizomycotina</taxon>
        <taxon>Dothideomycetes</taxon>
        <taxon>Dothideomycetidae</taxon>
        <taxon>Mycosphaerellales</taxon>
        <taxon>Dissoconiaceae</taxon>
        <taxon>Dissoconium</taxon>
    </lineage>
</organism>
<keyword evidence="13" id="KW-1185">Reference proteome</keyword>
<reference evidence="14" key="3">
    <citation type="submission" date="2025-08" db="UniProtKB">
        <authorList>
            <consortium name="RefSeq"/>
        </authorList>
    </citation>
    <scope>IDENTIFICATION</scope>
    <source>
        <strain evidence="14">CBS 342.82</strain>
    </source>
</reference>
<feature type="domain" description="Glycoside hydrolase family 5" evidence="12">
    <location>
        <begin position="84"/>
        <end position="236"/>
    </location>
</feature>
<dbReference type="PANTHER" id="PTHR31297:SF1">
    <property type="entry name" value="GLUCAN 1,3-BETA-GLUCOSIDASE I_II-RELATED"/>
    <property type="match status" value="1"/>
</dbReference>
<dbReference type="OrthoDB" id="62120at2759"/>
<dbReference type="EC" id="3.2.1.58" evidence="9"/>